<sequence length="324" mass="35670">MTIASASSQSESVRTVHQPIHPGVRPLLDPEYVAFHDEVLQYIPRSESQPFDPVVRTHGMPGASEPIPVGSTRDIKPNERWDVRVFTPNGERPEKGWPVLVWFHGGGWVLGGVSSENHFLTRICEGASCVVVSVNYRHAPEHVFPAAVDDAFEGLVWVHDKGAAELGINPKRIAVGGSSSGGNISAVVSHKAATSSPPIPLIFQLMCVPVIDNTLTAESPLWQINKNAPWLTPARMLWYRRMYLPNESDWARLEASPNQGDPKHAPRTWIGVAEQDLLRPEGEAYGEFLRAGGVPVEVKVYKGSTHSMMNIDVTDVFLTSITRH</sequence>
<dbReference type="Gene3D" id="3.40.50.1820">
    <property type="entry name" value="alpha/beta hydrolase"/>
    <property type="match status" value="1"/>
</dbReference>
<evidence type="ECO:0000259" key="2">
    <source>
        <dbReference type="Pfam" id="PF07859"/>
    </source>
</evidence>
<dbReference type="InterPro" id="IPR029058">
    <property type="entry name" value="AB_hydrolase_fold"/>
</dbReference>
<dbReference type="OrthoDB" id="408631at2759"/>
<reference evidence="3 4" key="1">
    <citation type="journal article" date="2015" name="Fungal Genet. Biol.">
        <title>Evolution of novel wood decay mechanisms in Agaricales revealed by the genome sequences of Fistulina hepatica and Cylindrobasidium torrendii.</title>
        <authorList>
            <person name="Floudas D."/>
            <person name="Held B.W."/>
            <person name="Riley R."/>
            <person name="Nagy L.G."/>
            <person name="Koehler G."/>
            <person name="Ransdell A.S."/>
            <person name="Younus H."/>
            <person name="Chow J."/>
            <person name="Chiniquy J."/>
            <person name="Lipzen A."/>
            <person name="Tritt A."/>
            <person name="Sun H."/>
            <person name="Haridas S."/>
            <person name="LaButti K."/>
            <person name="Ohm R.A."/>
            <person name="Kues U."/>
            <person name="Blanchette R.A."/>
            <person name="Grigoriev I.V."/>
            <person name="Minto R.E."/>
            <person name="Hibbett D.S."/>
        </authorList>
    </citation>
    <scope>NUCLEOTIDE SEQUENCE [LARGE SCALE GENOMIC DNA]</scope>
    <source>
        <strain evidence="3 4">ATCC 64428</strain>
    </source>
</reference>
<dbReference type="EMBL" id="KN881813">
    <property type="protein sequence ID" value="KIY48781.1"/>
    <property type="molecule type" value="Genomic_DNA"/>
</dbReference>
<dbReference type="SUPFAM" id="SSF53474">
    <property type="entry name" value="alpha/beta-Hydrolases"/>
    <property type="match status" value="1"/>
</dbReference>
<dbReference type="AlphaFoldDB" id="A0A0D7AFV4"/>
<dbReference type="GO" id="GO:0016787">
    <property type="term" value="F:hydrolase activity"/>
    <property type="evidence" value="ECO:0007669"/>
    <property type="project" value="UniProtKB-KW"/>
</dbReference>
<keyword evidence="1" id="KW-0378">Hydrolase</keyword>
<dbReference type="PANTHER" id="PTHR48081">
    <property type="entry name" value="AB HYDROLASE SUPERFAMILY PROTEIN C4A8.06C"/>
    <property type="match status" value="1"/>
</dbReference>
<proteinExistence type="predicted"/>
<name>A0A0D7AFV4_9AGAR</name>
<organism evidence="3 4">
    <name type="scientific">Fistulina hepatica ATCC 64428</name>
    <dbReference type="NCBI Taxonomy" id="1128425"/>
    <lineage>
        <taxon>Eukaryota</taxon>
        <taxon>Fungi</taxon>
        <taxon>Dikarya</taxon>
        <taxon>Basidiomycota</taxon>
        <taxon>Agaricomycotina</taxon>
        <taxon>Agaricomycetes</taxon>
        <taxon>Agaricomycetidae</taxon>
        <taxon>Agaricales</taxon>
        <taxon>Fistulinaceae</taxon>
        <taxon>Fistulina</taxon>
    </lineage>
</organism>
<dbReference type="PANTHER" id="PTHR48081:SF8">
    <property type="entry name" value="ALPHA_BETA HYDROLASE FOLD-3 DOMAIN-CONTAINING PROTEIN-RELATED"/>
    <property type="match status" value="1"/>
</dbReference>
<evidence type="ECO:0000313" key="3">
    <source>
        <dbReference type="EMBL" id="KIY48781.1"/>
    </source>
</evidence>
<dbReference type="Proteomes" id="UP000054144">
    <property type="component" value="Unassembled WGS sequence"/>
</dbReference>
<feature type="domain" description="Alpha/beta hydrolase fold-3" evidence="2">
    <location>
        <begin position="100"/>
        <end position="309"/>
    </location>
</feature>
<protein>
    <recommendedName>
        <fullName evidence="2">Alpha/beta hydrolase fold-3 domain-containing protein</fullName>
    </recommendedName>
</protein>
<evidence type="ECO:0000313" key="4">
    <source>
        <dbReference type="Proteomes" id="UP000054144"/>
    </source>
</evidence>
<dbReference type="InterPro" id="IPR050300">
    <property type="entry name" value="GDXG_lipolytic_enzyme"/>
</dbReference>
<accession>A0A0D7AFV4</accession>
<evidence type="ECO:0000256" key="1">
    <source>
        <dbReference type="ARBA" id="ARBA00022801"/>
    </source>
</evidence>
<keyword evidence="4" id="KW-1185">Reference proteome</keyword>
<dbReference type="Pfam" id="PF07859">
    <property type="entry name" value="Abhydrolase_3"/>
    <property type="match status" value="1"/>
</dbReference>
<dbReference type="InterPro" id="IPR013094">
    <property type="entry name" value="AB_hydrolase_3"/>
</dbReference>
<gene>
    <name evidence="3" type="ORF">FISHEDRAFT_58692</name>
</gene>